<sequence>MAEWQKLFDIVYTAAHQTSRIIKGEVDNPNDFLASKPPRVVWDFTGPQKVRLEVRVHTLDGSTHDCVFIMRAIGDPTSTAIRGIQFRLGFSLPMANFLRLHRTLYVSIVGREKFFTLM</sequence>
<gene>
    <name evidence="1" type="ORF">FSB_LOCUS33238</name>
</gene>
<reference evidence="1" key="1">
    <citation type="submission" date="2018-02" db="EMBL/GenBank/DDBJ databases">
        <authorList>
            <person name="Cohen D.B."/>
            <person name="Kent A.D."/>
        </authorList>
    </citation>
    <scope>NUCLEOTIDE SEQUENCE</scope>
</reference>
<dbReference type="AlphaFoldDB" id="A0A2N9GSE6"/>
<evidence type="ECO:0000313" key="1">
    <source>
        <dbReference type="EMBL" id="SPD05356.1"/>
    </source>
</evidence>
<accession>A0A2N9GSE6</accession>
<name>A0A2N9GSE6_FAGSY</name>
<protein>
    <submittedName>
        <fullName evidence="1">Uncharacterized protein</fullName>
    </submittedName>
</protein>
<dbReference type="EMBL" id="OIVN01002651">
    <property type="protein sequence ID" value="SPD05356.1"/>
    <property type="molecule type" value="Genomic_DNA"/>
</dbReference>
<proteinExistence type="predicted"/>
<organism evidence="1">
    <name type="scientific">Fagus sylvatica</name>
    <name type="common">Beechnut</name>
    <dbReference type="NCBI Taxonomy" id="28930"/>
    <lineage>
        <taxon>Eukaryota</taxon>
        <taxon>Viridiplantae</taxon>
        <taxon>Streptophyta</taxon>
        <taxon>Embryophyta</taxon>
        <taxon>Tracheophyta</taxon>
        <taxon>Spermatophyta</taxon>
        <taxon>Magnoliopsida</taxon>
        <taxon>eudicotyledons</taxon>
        <taxon>Gunneridae</taxon>
        <taxon>Pentapetalae</taxon>
        <taxon>rosids</taxon>
        <taxon>fabids</taxon>
        <taxon>Fagales</taxon>
        <taxon>Fagaceae</taxon>
        <taxon>Fagus</taxon>
    </lineage>
</organism>